<protein>
    <recommendedName>
        <fullName evidence="4">F-box domain-containing protein</fullName>
    </recommendedName>
</protein>
<evidence type="ECO:0000256" key="1">
    <source>
        <dbReference type="SAM" id="SignalP"/>
    </source>
</evidence>
<accession>A0ABQ0M5B9</accession>
<dbReference type="Gene3D" id="1.20.1280.50">
    <property type="match status" value="1"/>
</dbReference>
<gene>
    <name evidence="2" type="ORF">MCHLO_14883</name>
</gene>
<evidence type="ECO:0000313" key="2">
    <source>
        <dbReference type="EMBL" id="GAT58448.1"/>
    </source>
</evidence>
<keyword evidence="1" id="KW-0732">Signal</keyword>
<dbReference type="InterPro" id="IPR032675">
    <property type="entry name" value="LRR_dom_sf"/>
</dbReference>
<name>A0ABQ0M5B9_MYCCL</name>
<dbReference type="SUPFAM" id="SSF52047">
    <property type="entry name" value="RNI-like"/>
    <property type="match status" value="1"/>
</dbReference>
<dbReference type="Proteomes" id="UP000815677">
    <property type="component" value="Unassembled WGS sequence"/>
</dbReference>
<feature type="chain" id="PRO_5045708157" description="F-box domain-containing protein" evidence="1">
    <location>
        <begin position="19"/>
        <end position="451"/>
    </location>
</feature>
<dbReference type="EMBL" id="DF849702">
    <property type="protein sequence ID" value="GAT58448.1"/>
    <property type="molecule type" value="Genomic_DNA"/>
</dbReference>
<dbReference type="Gene3D" id="3.80.10.10">
    <property type="entry name" value="Ribonuclease Inhibitor"/>
    <property type="match status" value="1"/>
</dbReference>
<reference evidence="2" key="1">
    <citation type="submission" date="2014-09" db="EMBL/GenBank/DDBJ databases">
        <title>Genome sequence of the luminous mushroom Mycena chlorophos for searching fungal bioluminescence genes.</title>
        <authorList>
            <person name="Tanaka Y."/>
            <person name="Kasuga D."/>
            <person name="Oba Y."/>
            <person name="Hase S."/>
            <person name="Sato K."/>
            <person name="Oba Y."/>
            <person name="Sakakibara Y."/>
        </authorList>
    </citation>
    <scope>NUCLEOTIDE SEQUENCE</scope>
</reference>
<feature type="signal peptide" evidence="1">
    <location>
        <begin position="1"/>
        <end position="18"/>
    </location>
</feature>
<keyword evidence="3" id="KW-1185">Reference proteome</keyword>
<evidence type="ECO:0008006" key="4">
    <source>
        <dbReference type="Google" id="ProtNLM"/>
    </source>
</evidence>
<proteinExistence type="predicted"/>
<sequence length="451" mass="50881">MFCWWLAVIDVGFNSVHWQARDTHVFCKSTTMSARGLALPPELISEIFNSTIRPSIHHSPHLSQVCAQWRAVALATPSLWTTLTISCQLKNFSEILDIWIPRSGVHHVTLRLCGDPTRMEEESSEAIKWALEHHSSKIKHLELCFTCPDHCNTLKHHLRTLRHIKSAHIERGVCSHPPKSRIAFFHSCPQLTTLALQDIGLTWIDLPWTQLTSFTASSSSLTTPVVVVLKHAPNLLHFEITFIPWTSSSDAVEPPFLHPRVQRAVLHCQRPGNTPLPLLSSYTFPALRVLEISSSSQLDPYELEEFLERSDAPLESLSLVADSFSKHLHTVLPLARLQHLTTLRLWHIRTLFASDFFVTFSYDPTFLPRLEHLTMGCAHTGESDEEADLAYLPGRAADSACARRRLVGVALCAVYIVAERRGGARRELSAKDRRRCAQLRAEGIDIFVTVN</sequence>
<evidence type="ECO:0000313" key="3">
    <source>
        <dbReference type="Proteomes" id="UP000815677"/>
    </source>
</evidence>
<organism evidence="2 3">
    <name type="scientific">Mycena chlorophos</name>
    <name type="common">Agaric fungus</name>
    <name type="synonym">Agaricus chlorophos</name>
    <dbReference type="NCBI Taxonomy" id="658473"/>
    <lineage>
        <taxon>Eukaryota</taxon>
        <taxon>Fungi</taxon>
        <taxon>Dikarya</taxon>
        <taxon>Basidiomycota</taxon>
        <taxon>Agaricomycotina</taxon>
        <taxon>Agaricomycetes</taxon>
        <taxon>Agaricomycetidae</taxon>
        <taxon>Agaricales</taxon>
        <taxon>Marasmiineae</taxon>
        <taxon>Mycenaceae</taxon>
        <taxon>Mycena</taxon>
    </lineage>
</organism>